<dbReference type="CDD" id="cd19358">
    <property type="entry name" value="TenA_E_Spr0628-like"/>
    <property type="match status" value="1"/>
</dbReference>
<feature type="transmembrane region" description="Helical" evidence="1">
    <location>
        <begin position="38"/>
        <end position="60"/>
    </location>
</feature>
<dbReference type="AlphaFoldDB" id="A0A212RGH6"/>
<sequence>MSDICELLLSRNQDSWDRMQDHRFVRDVLADELDRKVFARYLAFASGFVETAISIFGYALTRAPDMARKRYLIAALRSLALDQMRNLDEARAELGITDTPKATGLVRAFGRGMLEIAKTGSFGQIMTSMLAAQWMDQSWCSRAAAAPSHDLVLRRWVQFHVEPTFTSSVEWLKTQVREHVLPDETESAVAIFGRVLELEVDFHTAPYQD</sequence>
<dbReference type="PANTHER" id="PTHR43198:SF2">
    <property type="entry name" value="SI:CH1073-67J19.1-RELATED"/>
    <property type="match status" value="1"/>
</dbReference>
<protein>
    <submittedName>
        <fullName evidence="3">Thiaminase (Transcriptional activator TenA)</fullName>
    </submittedName>
</protein>
<reference evidence="3 4" key="1">
    <citation type="submission" date="2017-06" db="EMBL/GenBank/DDBJ databases">
        <authorList>
            <person name="Kim H.J."/>
            <person name="Triplett B.A."/>
        </authorList>
    </citation>
    <scope>NUCLEOTIDE SEQUENCE [LARGE SCALE GENOMIC DNA]</scope>
    <source>
        <strain evidence="3 4">B29T1</strain>
    </source>
</reference>
<dbReference type="RefSeq" id="WP_088561915.1">
    <property type="nucleotide sequence ID" value="NZ_FYEH01000008.1"/>
</dbReference>
<evidence type="ECO:0000259" key="2">
    <source>
        <dbReference type="Pfam" id="PF03070"/>
    </source>
</evidence>
<accession>A0A212RGH6</accession>
<dbReference type="EMBL" id="FYEH01000008">
    <property type="protein sequence ID" value="SNB71496.1"/>
    <property type="molecule type" value="Genomic_DNA"/>
</dbReference>
<dbReference type="SUPFAM" id="SSF48613">
    <property type="entry name" value="Heme oxygenase-like"/>
    <property type="match status" value="1"/>
</dbReference>
<proteinExistence type="predicted"/>
<keyword evidence="1" id="KW-0472">Membrane</keyword>
<keyword evidence="1" id="KW-0812">Transmembrane</keyword>
<evidence type="ECO:0000313" key="4">
    <source>
        <dbReference type="Proteomes" id="UP000197065"/>
    </source>
</evidence>
<dbReference type="OrthoDB" id="3711545at2"/>
<dbReference type="Proteomes" id="UP000197065">
    <property type="component" value="Unassembled WGS sequence"/>
</dbReference>
<dbReference type="InterPro" id="IPR050967">
    <property type="entry name" value="Thiamine_Salvage_TenA"/>
</dbReference>
<gene>
    <name evidence="3" type="ORF">SAMN07250955_108132</name>
</gene>
<organism evidence="3 4">
    <name type="scientific">Arboricoccus pini</name>
    <dbReference type="NCBI Taxonomy" id="1963835"/>
    <lineage>
        <taxon>Bacteria</taxon>
        <taxon>Pseudomonadati</taxon>
        <taxon>Pseudomonadota</taxon>
        <taxon>Alphaproteobacteria</taxon>
        <taxon>Geminicoccales</taxon>
        <taxon>Geminicoccaceae</taxon>
        <taxon>Arboricoccus</taxon>
    </lineage>
</organism>
<evidence type="ECO:0000256" key="1">
    <source>
        <dbReference type="SAM" id="Phobius"/>
    </source>
</evidence>
<dbReference type="InterPro" id="IPR016084">
    <property type="entry name" value="Haem_Oase-like_multi-hlx"/>
</dbReference>
<dbReference type="InterPro" id="IPR004305">
    <property type="entry name" value="Thiaminase-2/PQQC"/>
</dbReference>
<dbReference type="Pfam" id="PF03070">
    <property type="entry name" value="TENA_THI-4"/>
    <property type="match status" value="1"/>
</dbReference>
<name>A0A212RGH6_9PROT</name>
<dbReference type="Gene3D" id="1.20.910.10">
    <property type="entry name" value="Heme oxygenase-like"/>
    <property type="match status" value="1"/>
</dbReference>
<dbReference type="GO" id="GO:0005829">
    <property type="term" value="C:cytosol"/>
    <property type="evidence" value="ECO:0007669"/>
    <property type="project" value="TreeGrafter"/>
</dbReference>
<evidence type="ECO:0000313" key="3">
    <source>
        <dbReference type="EMBL" id="SNB71496.1"/>
    </source>
</evidence>
<dbReference type="PANTHER" id="PTHR43198">
    <property type="entry name" value="BIFUNCTIONAL TH2 PROTEIN"/>
    <property type="match status" value="1"/>
</dbReference>
<keyword evidence="4" id="KW-1185">Reference proteome</keyword>
<keyword evidence="1" id="KW-1133">Transmembrane helix</keyword>
<feature type="domain" description="Thiaminase-2/PQQC" evidence="2">
    <location>
        <begin position="13"/>
        <end position="207"/>
    </location>
</feature>